<dbReference type="AlphaFoldDB" id="W5VYS7"/>
<dbReference type="HOGENOM" id="CLU_104210_1_0_11"/>
<name>W5VYS7_9PSEU</name>
<sequence>MLAAVIATALVLSTVLGLHLGAAVLTRHRATAAADLGALAAAAQAVAGTDSACRRAAWVADRYGVRLTACRLRGWEAAVEVTAQPPGWLAATGTASAHARAGPAEVSEGG</sequence>
<organism evidence="1 2">
    <name type="scientific">Kutzneria albida DSM 43870</name>
    <dbReference type="NCBI Taxonomy" id="1449976"/>
    <lineage>
        <taxon>Bacteria</taxon>
        <taxon>Bacillati</taxon>
        <taxon>Actinomycetota</taxon>
        <taxon>Actinomycetes</taxon>
        <taxon>Pseudonocardiales</taxon>
        <taxon>Pseudonocardiaceae</taxon>
        <taxon>Kutzneria</taxon>
    </lineage>
</organism>
<dbReference type="eggNOG" id="ENOG5033B4F">
    <property type="taxonomic scope" value="Bacteria"/>
</dbReference>
<proteinExistence type="predicted"/>
<dbReference type="Proteomes" id="UP000019225">
    <property type="component" value="Chromosome"/>
</dbReference>
<evidence type="ECO:0000313" key="1">
    <source>
        <dbReference type="EMBL" id="AHH93707.1"/>
    </source>
</evidence>
<dbReference type="InterPro" id="IPR021202">
    <property type="entry name" value="Rv3654c-like"/>
</dbReference>
<dbReference type="EMBL" id="CP007155">
    <property type="protein sequence ID" value="AHH93707.1"/>
    <property type="molecule type" value="Genomic_DNA"/>
</dbReference>
<protein>
    <submittedName>
        <fullName evidence="1">Putative secreted protein</fullName>
    </submittedName>
</protein>
<dbReference type="STRING" id="1449976.KALB_330"/>
<keyword evidence="2" id="KW-1185">Reference proteome</keyword>
<evidence type="ECO:0000313" key="2">
    <source>
        <dbReference type="Proteomes" id="UP000019225"/>
    </source>
</evidence>
<dbReference type="KEGG" id="kal:KALB_330"/>
<reference evidence="1 2" key="1">
    <citation type="journal article" date="2014" name="BMC Genomics">
        <title>Complete genome sequence of producer of the glycopeptide antibiotic Aculeximycin Kutzneria albida DSM 43870T, a representative of minor genus of Pseudonocardiaceae.</title>
        <authorList>
            <person name="Rebets Y."/>
            <person name="Tokovenko B."/>
            <person name="Lushchyk I."/>
            <person name="Ruckert C."/>
            <person name="Zaburannyi N."/>
            <person name="Bechthold A."/>
            <person name="Kalinowski J."/>
            <person name="Luzhetskyy A."/>
        </authorList>
    </citation>
    <scope>NUCLEOTIDE SEQUENCE [LARGE SCALE GENOMIC DNA]</scope>
    <source>
        <strain evidence="1">DSM 43870</strain>
    </source>
</reference>
<accession>W5VYS7</accession>
<gene>
    <name evidence="1" type="ORF">KALB_330</name>
</gene>
<dbReference type="NCBIfam" id="TIGR03816">
    <property type="entry name" value="tadE_like_DECH"/>
    <property type="match status" value="1"/>
</dbReference>